<dbReference type="CDD" id="cd00038">
    <property type="entry name" value="CAP_ED"/>
    <property type="match status" value="1"/>
</dbReference>
<dbReference type="AlphaFoldDB" id="A0A2U0I0Z4"/>
<proteinExistence type="predicted"/>
<organism evidence="1 2">
    <name type="scientific">Marixanthomonas spongiae</name>
    <dbReference type="NCBI Taxonomy" id="2174845"/>
    <lineage>
        <taxon>Bacteria</taxon>
        <taxon>Pseudomonadati</taxon>
        <taxon>Bacteroidota</taxon>
        <taxon>Flavobacteriia</taxon>
        <taxon>Flavobacteriales</taxon>
        <taxon>Flavobacteriaceae</taxon>
        <taxon>Marixanthomonas</taxon>
    </lineage>
</organism>
<dbReference type="SUPFAM" id="SSF51206">
    <property type="entry name" value="cAMP-binding domain-like"/>
    <property type="match status" value="1"/>
</dbReference>
<gene>
    <name evidence="1" type="ORF">DDV96_09680</name>
</gene>
<dbReference type="InterPro" id="IPR018490">
    <property type="entry name" value="cNMP-bd_dom_sf"/>
</dbReference>
<evidence type="ECO:0008006" key="3">
    <source>
        <dbReference type="Google" id="ProtNLM"/>
    </source>
</evidence>
<dbReference type="InterPro" id="IPR000595">
    <property type="entry name" value="cNMP-bd_dom"/>
</dbReference>
<dbReference type="Proteomes" id="UP000245962">
    <property type="component" value="Unassembled WGS sequence"/>
</dbReference>
<dbReference type="EMBL" id="QEHR01000005">
    <property type="protein sequence ID" value="PVW14775.1"/>
    <property type="molecule type" value="Genomic_DNA"/>
</dbReference>
<name>A0A2U0I0Z4_9FLAO</name>
<evidence type="ECO:0000313" key="1">
    <source>
        <dbReference type="EMBL" id="PVW14775.1"/>
    </source>
</evidence>
<dbReference type="InterPro" id="IPR014710">
    <property type="entry name" value="RmlC-like_jellyroll"/>
</dbReference>
<evidence type="ECO:0000313" key="2">
    <source>
        <dbReference type="Proteomes" id="UP000245962"/>
    </source>
</evidence>
<dbReference type="OrthoDB" id="663011at2"/>
<comment type="caution">
    <text evidence="1">The sequence shown here is derived from an EMBL/GenBank/DDBJ whole genome shotgun (WGS) entry which is preliminary data.</text>
</comment>
<reference evidence="1 2" key="1">
    <citation type="submission" date="2018-04" db="EMBL/GenBank/DDBJ databases">
        <title>Marixanthomonas spongiae HN-E44 sp. nov., isolated from a marine sponge.</title>
        <authorList>
            <person name="Luo L."/>
            <person name="Zhuang L."/>
        </authorList>
    </citation>
    <scope>NUCLEOTIDE SEQUENCE [LARGE SCALE GENOMIC DNA]</scope>
    <source>
        <strain evidence="1 2">HN-E44</strain>
    </source>
</reference>
<keyword evidence="2" id="KW-1185">Reference proteome</keyword>
<dbReference type="Gene3D" id="2.60.120.10">
    <property type="entry name" value="Jelly Rolls"/>
    <property type="match status" value="1"/>
</dbReference>
<accession>A0A2U0I0Z4</accession>
<sequence length="110" mass="12544">MQTSESLNAKPSKSENSLESFLEDIFFLNSEAIEELKESFSSLFFKKGAVILTPNAIENELKFVVKGYIREYISSNGKETNINFYGPNDFTTNFLSFTTGKKVITWQECM</sequence>
<dbReference type="RefSeq" id="WP_116694552.1">
    <property type="nucleotide sequence ID" value="NZ_QEHR01000005.1"/>
</dbReference>
<protein>
    <recommendedName>
        <fullName evidence="3">Cyclic nucleotide-binding domain-containing protein</fullName>
    </recommendedName>
</protein>